<dbReference type="Proteomes" id="UP001456524">
    <property type="component" value="Unassembled WGS sequence"/>
</dbReference>
<evidence type="ECO:0000256" key="1">
    <source>
        <dbReference type="SAM" id="Phobius"/>
    </source>
</evidence>
<evidence type="ECO:0000313" key="3">
    <source>
        <dbReference type="Proteomes" id="UP001456524"/>
    </source>
</evidence>
<keyword evidence="1" id="KW-0472">Membrane</keyword>
<name>A0ABR1XWK6_9PEZI</name>
<keyword evidence="1" id="KW-1133">Transmembrane helix</keyword>
<sequence length="179" mass="20181">MDGMERSFTARVTPRGVSSAITDALRGLTIITSARSRKSRFSTPTLRVTWRLETKDLRLQKVVKVQFQQERSTPSERPVECGAAVSLYTAYRWSGKHPPMEMSKDRIVQTSFSFFEALRQKWTNHVAAWPSISMFGFTRQPSRLTAACRSGNFALFPCLLGICLTVCLGLDFQFSMLGS</sequence>
<feature type="transmembrane region" description="Helical" evidence="1">
    <location>
        <begin position="153"/>
        <end position="174"/>
    </location>
</feature>
<reference evidence="2 3" key="1">
    <citation type="journal article" date="2022" name="G3 (Bethesda)">
        <title>Enemy or ally: a genomic approach to elucidate the lifestyle of Phyllosticta citrichinaensis.</title>
        <authorList>
            <person name="Buijs V.A."/>
            <person name="Groenewald J.Z."/>
            <person name="Haridas S."/>
            <person name="LaButti K.M."/>
            <person name="Lipzen A."/>
            <person name="Martin F.M."/>
            <person name="Barry K."/>
            <person name="Grigoriev I.V."/>
            <person name="Crous P.W."/>
            <person name="Seidl M.F."/>
        </authorList>
    </citation>
    <scope>NUCLEOTIDE SEQUENCE [LARGE SCALE GENOMIC DNA]</scope>
    <source>
        <strain evidence="2 3">CBS 129764</strain>
    </source>
</reference>
<protein>
    <submittedName>
        <fullName evidence="2">Uncharacterized protein</fullName>
    </submittedName>
</protein>
<gene>
    <name evidence="2" type="ORF">IWX90DRAFT_189813</name>
</gene>
<accession>A0ABR1XWK6</accession>
<comment type="caution">
    <text evidence="2">The sequence shown here is derived from an EMBL/GenBank/DDBJ whole genome shotgun (WGS) entry which is preliminary data.</text>
</comment>
<keyword evidence="3" id="KW-1185">Reference proteome</keyword>
<proteinExistence type="predicted"/>
<keyword evidence="1" id="KW-0812">Transmembrane</keyword>
<evidence type="ECO:0000313" key="2">
    <source>
        <dbReference type="EMBL" id="KAK8169793.1"/>
    </source>
</evidence>
<dbReference type="EMBL" id="JBBWUH010000004">
    <property type="protein sequence ID" value="KAK8169793.1"/>
    <property type="molecule type" value="Genomic_DNA"/>
</dbReference>
<organism evidence="2 3">
    <name type="scientific">Phyllosticta citrichinensis</name>
    <dbReference type="NCBI Taxonomy" id="1130410"/>
    <lineage>
        <taxon>Eukaryota</taxon>
        <taxon>Fungi</taxon>
        <taxon>Dikarya</taxon>
        <taxon>Ascomycota</taxon>
        <taxon>Pezizomycotina</taxon>
        <taxon>Dothideomycetes</taxon>
        <taxon>Dothideomycetes incertae sedis</taxon>
        <taxon>Botryosphaeriales</taxon>
        <taxon>Phyllostictaceae</taxon>
        <taxon>Phyllosticta</taxon>
    </lineage>
</organism>